<feature type="binding site" evidence="5">
    <location>
        <position position="426"/>
    </location>
    <ligand>
        <name>Fe(3+)</name>
        <dbReference type="ChEBI" id="CHEBI:29034"/>
        <label>1</label>
    </ligand>
</feature>
<keyword evidence="3" id="KW-0813">Transport</keyword>
<feature type="disulfide bond" evidence="6">
    <location>
        <begin position="560"/>
        <end position="574"/>
    </location>
</feature>
<feature type="disulfide bond" evidence="6">
    <location>
        <begin position="132"/>
        <end position="228"/>
    </location>
</feature>
<dbReference type="GO" id="GO:0005615">
    <property type="term" value="C:extracellular space"/>
    <property type="evidence" value="ECO:0007669"/>
    <property type="project" value="InterPro"/>
</dbReference>
<dbReference type="GO" id="GO:0046872">
    <property type="term" value="F:metal ion binding"/>
    <property type="evidence" value="ECO:0007669"/>
    <property type="project" value="UniProtKB-KW"/>
</dbReference>
<proteinExistence type="evidence at transcript level"/>
<feature type="binding site" evidence="5">
    <location>
        <position position="75"/>
    </location>
    <ligand>
        <name>Fe(3+)</name>
        <dbReference type="ChEBI" id="CHEBI:29034"/>
        <label>1</label>
    </ligand>
</feature>
<feature type="disulfide bond" evidence="6">
    <location>
        <begin position="26"/>
        <end position="60"/>
    </location>
</feature>
<keyword evidence="3" id="KW-0410">Iron transport</keyword>
<dbReference type="GO" id="GO:0006826">
    <property type="term" value="P:iron ion transport"/>
    <property type="evidence" value="ECO:0007669"/>
    <property type="project" value="UniProtKB-KW"/>
</dbReference>
<evidence type="ECO:0000256" key="5">
    <source>
        <dbReference type="PIRSR" id="PIRSR002549-3"/>
    </source>
</evidence>
<evidence type="ECO:0000256" key="3">
    <source>
        <dbReference type="PIRNR" id="PIRNR002549"/>
    </source>
</evidence>
<feature type="disulfide bond" evidence="6">
    <location>
        <begin position="477"/>
        <end position="527"/>
    </location>
</feature>
<feature type="disulfide bond" evidence="6">
    <location>
        <begin position="181"/>
        <end position="207"/>
    </location>
</feature>
<dbReference type="PANTHER" id="PTHR11485:SF57">
    <property type="entry name" value="TRANSFERRIN"/>
    <property type="match status" value="1"/>
</dbReference>
<gene>
    <name evidence="9" type="primary">NcSP70</name>
</gene>
<evidence type="ECO:0000256" key="4">
    <source>
        <dbReference type="PIRSR" id="PIRSR002549-2"/>
    </source>
</evidence>
<name>A0A0E4AVN5_NEPCI</name>
<feature type="disulfide bond" evidence="6">
    <location>
        <begin position="374"/>
        <end position="411"/>
    </location>
</feature>
<reference evidence="9" key="1">
    <citation type="submission" date="2014-11" db="EMBL/GenBank/DDBJ databases">
        <title>Proteome analysis of the watery saliva secreted by the green rice leafhopper, Nephotettix cincticeps.</title>
        <authorList>
            <person name="Hattori M."/>
            <person name="Komatsu S."/>
            <person name="Noda H."/>
            <person name="Matsumoto Y."/>
        </authorList>
    </citation>
    <scope>NUCLEOTIDE SEQUENCE</scope>
</reference>
<feature type="binding site" evidence="5">
    <location>
        <position position="222"/>
    </location>
    <ligand>
        <name>Fe(3+)</name>
        <dbReference type="ChEBI" id="CHEBI:29034"/>
        <label>1</label>
    </ligand>
</feature>
<dbReference type="PROSITE" id="PS00206">
    <property type="entry name" value="TRANSFERRIN_LIKE_2"/>
    <property type="match status" value="1"/>
</dbReference>
<dbReference type="PIRSF" id="PIRSF002549">
    <property type="entry name" value="Transferrin"/>
    <property type="match status" value="1"/>
</dbReference>
<feature type="binding site" evidence="4">
    <location>
        <position position="485"/>
    </location>
    <ligand>
        <name>hydrogencarbonate</name>
        <dbReference type="ChEBI" id="CHEBI:17544"/>
        <label>1</label>
    </ligand>
</feature>
<accession>A0A0E4AVN5</accession>
<evidence type="ECO:0000256" key="1">
    <source>
        <dbReference type="ARBA" id="ARBA00022737"/>
    </source>
</evidence>
<dbReference type="SMART" id="SM00094">
    <property type="entry name" value="TR_FER"/>
    <property type="match status" value="2"/>
</dbReference>
<keyword evidence="3 5" id="KW-0408">Iron</keyword>
<dbReference type="CDD" id="cd13529">
    <property type="entry name" value="PBP2_transferrin"/>
    <property type="match status" value="2"/>
</dbReference>
<dbReference type="SUPFAM" id="SSF53850">
    <property type="entry name" value="Periplasmic binding protein-like II"/>
    <property type="match status" value="2"/>
</dbReference>
<feature type="binding site" evidence="5">
    <location>
        <position position="108"/>
    </location>
    <ligand>
        <name>Fe(3+)</name>
        <dbReference type="ChEBI" id="CHEBI:29034"/>
        <label>1</label>
    </ligand>
</feature>
<feature type="domain" description="Transferrin-like" evidence="8">
    <location>
        <begin position="371"/>
        <end position="655"/>
    </location>
</feature>
<comment type="function">
    <text evidence="3">Transferrins are iron binding transport proteins which bind Fe(3+) ion in association with the binding of an anion, usually bicarbonate.</text>
</comment>
<feature type="disulfide bond" evidence="6">
    <location>
        <begin position="384"/>
        <end position="402"/>
    </location>
</feature>
<keyword evidence="1" id="KW-0677">Repeat</keyword>
<evidence type="ECO:0000256" key="2">
    <source>
        <dbReference type="ARBA" id="ARBA00023157"/>
    </source>
</evidence>
<feature type="binding site" evidence="4">
    <location>
        <position position="141"/>
    </location>
    <ligand>
        <name>hydrogencarbonate</name>
        <dbReference type="ChEBI" id="CHEBI:17544"/>
        <label>1</label>
    </ligand>
</feature>
<evidence type="ECO:0000259" key="8">
    <source>
        <dbReference type="PROSITE" id="PS51408"/>
    </source>
</evidence>
<evidence type="ECO:0000256" key="6">
    <source>
        <dbReference type="PIRSR" id="PIRSR002549-4"/>
    </source>
</evidence>
<comment type="similarity">
    <text evidence="3">Belongs to the transferrin family.</text>
</comment>
<dbReference type="InterPro" id="IPR016357">
    <property type="entry name" value="Transferrin"/>
</dbReference>
<keyword evidence="3 5" id="KW-0479">Metal-binding</keyword>
<organism evidence="9">
    <name type="scientific">Nephotettix cincticeps</name>
    <name type="common">Green rice leafhopper</name>
    <name type="synonym">Selenocephalus cincticeps</name>
    <dbReference type="NCBI Taxonomy" id="94400"/>
    <lineage>
        <taxon>Eukaryota</taxon>
        <taxon>Metazoa</taxon>
        <taxon>Ecdysozoa</taxon>
        <taxon>Arthropoda</taxon>
        <taxon>Hexapoda</taxon>
        <taxon>Insecta</taxon>
        <taxon>Pterygota</taxon>
        <taxon>Neoptera</taxon>
        <taxon>Paraneoptera</taxon>
        <taxon>Hemiptera</taxon>
        <taxon>Auchenorrhyncha</taxon>
        <taxon>Membracoidea</taxon>
        <taxon>Cicadellidae</taxon>
        <taxon>Deltocephalinae</taxon>
        <taxon>Chiasmini</taxon>
        <taxon>Nephotettix</taxon>
    </lineage>
</organism>
<keyword evidence="7" id="KW-0732">Signal</keyword>
<dbReference type="InterPro" id="IPR001156">
    <property type="entry name" value="Transferrin-like_dom"/>
</dbReference>
<dbReference type="PROSITE" id="PS51408">
    <property type="entry name" value="TRANSFERRIN_LIKE_4"/>
    <property type="match status" value="2"/>
</dbReference>
<evidence type="ECO:0000256" key="7">
    <source>
        <dbReference type="SAM" id="SignalP"/>
    </source>
</evidence>
<evidence type="ECO:0000313" key="9">
    <source>
        <dbReference type="EMBL" id="BAQ94504.1"/>
    </source>
</evidence>
<dbReference type="AlphaFoldDB" id="A0A0E4AVN5"/>
<dbReference type="PRINTS" id="PR00422">
    <property type="entry name" value="TRANSFERRIN"/>
</dbReference>
<feature type="domain" description="Transferrin-like" evidence="8">
    <location>
        <begin position="23"/>
        <end position="364"/>
    </location>
</feature>
<feature type="binding site" evidence="4">
    <location>
        <position position="138"/>
    </location>
    <ligand>
        <name>hydrogencarbonate</name>
        <dbReference type="ChEBI" id="CHEBI:17544"/>
        <label>1</label>
    </ligand>
</feature>
<dbReference type="EMBL" id="LC009513">
    <property type="protein sequence ID" value="BAQ94504.1"/>
    <property type="molecule type" value="mRNA"/>
</dbReference>
<feature type="binding site" evidence="4">
    <location>
        <position position="486"/>
    </location>
    <ligand>
        <name>hydrogencarbonate</name>
        <dbReference type="ChEBI" id="CHEBI:17544"/>
        <label>2</label>
    </ligand>
</feature>
<feature type="binding site" evidence="4">
    <location>
        <position position="134"/>
    </location>
    <ligand>
        <name>hydrogencarbonate</name>
        <dbReference type="ChEBI" id="CHEBI:17544"/>
        <label>1</label>
    </ligand>
</feature>
<feature type="signal peptide" evidence="7">
    <location>
        <begin position="1"/>
        <end position="16"/>
    </location>
</feature>
<dbReference type="Pfam" id="PF00405">
    <property type="entry name" value="Transferrin"/>
    <property type="match status" value="3"/>
</dbReference>
<feature type="disulfide bond" evidence="6">
    <location>
        <begin position="35"/>
        <end position="51"/>
    </location>
</feature>
<feature type="disulfide bond" evidence="6">
    <location>
        <begin position="204"/>
        <end position="213"/>
    </location>
</feature>
<keyword evidence="2 6" id="KW-1015">Disulfide bond</keyword>
<protein>
    <recommendedName>
        <fullName evidence="3">Transferrin</fullName>
    </recommendedName>
</protein>
<feature type="chain" id="PRO_5002418328" description="Transferrin" evidence="7">
    <location>
        <begin position="17"/>
        <end position="665"/>
    </location>
</feature>
<dbReference type="PANTHER" id="PTHR11485">
    <property type="entry name" value="TRANSFERRIN"/>
    <property type="match status" value="1"/>
</dbReference>
<keyword evidence="3" id="KW-0406">Ion transport</keyword>
<sequence>MHLIAVTVALLAVAHAGPAPKTLKLCVPHNAYEACVQMMEQGKGVGVEMSCVPARDRIDCLSKLHDHKADWEAVDPEDMYIAAKRFGDSMSVFKEIRTKEEPDAEFRYEAVIVVHKDLDIKNMEQLAGLKSCHTGVGRNVGYKIPITKLTKMKILPPLNDTKLSPRENELKALSTFFSKSCIVGKWSPDPEINQRLKQQYSNLCELCEFPDKCDYPDQNSGYEGALRCLAVGGGDVAFTKVIFVKKFFGMAYGSQPAAKSDHKPEDYAYLCPDASKKPVTGPPCSWAARPWQGYLTSDQDQQTVATLREAITKLNNLGEQNHAEWISSVLALNNKTLAQDNKGPYTPQEYLGKAKYVDVIERDVLEPRRSVRLCTTSATENSKCEDLAQAAYSRDIRPGLTCVTRPSLSECLTAIKENQADIVSVDPGMAVNALSKFQVAPVLKEEYEDDHKISAIAVVKKSSPLQSWADLKGHKACFANVGEAAGWVIPVHKLVTSGLVARDNCPYTKAISEFFSAVNYSEEPFKCLGSGEGDVAFTDYDSVLRHLEGNEKAEDYELLCEAGGRKPLDQYAACRQGTVPPKVMLSRKELSPVEKDDILFALLSSADLYHKHPEYFQMFGSYKGHPNVLFSNVALGLDSVHTGADPLAPHQKLHDDLKTCTPQAL</sequence>
<dbReference type="InterPro" id="IPR018195">
    <property type="entry name" value="Transferrin_Fe_BS"/>
</dbReference>
<dbReference type="Gene3D" id="3.40.190.10">
    <property type="entry name" value="Periplasmic binding protein-like II"/>
    <property type="match status" value="3"/>
</dbReference>
<feature type="disulfide bond" evidence="6">
    <location>
        <begin position="271"/>
        <end position="284"/>
    </location>
</feature>